<dbReference type="EMBL" id="JAJKBJ010000002">
    <property type="protein sequence ID" value="MCL9683096.1"/>
    <property type="molecule type" value="Genomic_DNA"/>
</dbReference>
<comment type="caution">
    <text evidence="1">The sequence shown here is derived from an EMBL/GenBank/DDBJ whole genome shotgun (WGS) entry which is preliminary data.</text>
</comment>
<dbReference type="Proteomes" id="UP001139721">
    <property type="component" value="Unassembled WGS sequence"/>
</dbReference>
<dbReference type="AlphaFoldDB" id="A0A9X2CYG3"/>
<reference evidence="1" key="1">
    <citation type="submission" date="2021-11" db="EMBL/GenBank/DDBJ databases">
        <title>Legionella maioricencis sp. nov., a new species isolated from hot water samples in Mallorca.</title>
        <authorList>
            <person name="Crespi S."/>
            <person name="Drasar V."/>
            <person name="Salva-Serra F."/>
            <person name="Jaen-Luchoro D."/>
            <person name="Pineiro-Iglesias B."/>
            <person name="Aliaga F."/>
            <person name="Fernandez-Juarez V."/>
            <person name="Coll G."/>
            <person name="Moore E.R.B."/>
            <person name="Bennasar-Figueras A."/>
        </authorList>
    </citation>
    <scope>NUCLEOTIDE SEQUENCE</scope>
    <source>
        <strain evidence="1">HCPI-6</strain>
    </source>
</reference>
<evidence type="ECO:0000313" key="2">
    <source>
        <dbReference type="Proteomes" id="UP001139721"/>
    </source>
</evidence>
<organism evidence="1 2">
    <name type="scientific">Legionella maioricensis</name>
    <dbReference type="NCBI Taxonomy" id="2896528"/>
    <lineage>
        <taxon>Bacteria</taxon>
        <taxon>Pseudomonadati</taxon>
        <taxon>Pseudomonadota</taxon>
        <taxon>Gammaproteobacteria</taxon>
        <taxon>Legionellales</taxon>
        <taxon>Legionellaceae</taxon>
        <taxon>Legionella</taxon>
    </lineage>
</organism>
<dbReference type="RefSeq" id="WP_250456347.1">
    <property type="nucleotide sequence ID" value="NZ_JAJKBJ010000002.1"/>
</dbReference>
<keyword evidence="2" id="KW-1185">Reference proteome</keyword>
<protein>
    <submittedName>
        <fullName evidence="1">Uncharacterized protein</fullName>
    </submittedName>
</protein>
<name>A0A9X2CYG3_9GAMM</name>
<proteinExistence type="predicted"/>
<gene>
    <name evidence="1" type="ORF">LOX96_03225</name>
</gene>
<accession>A0A9X2CYG3</accession>
<evidence type="ECO:0000313" key="1">
    <source>
        <dbReference type="EMBL" id="MCL9683096.1"/>
    </source>
</evidence>
<sequence length="76" mass="8846">MESNRSLVGKFRRCEPWRSNPEQCFVRVTGLFHCVRNDDLLGTVTVEKGKLDVQYFIRNEGMRTVSRETLIILTKA</sequence>